<evidence type="ECO:0000256" key="6">
    <source>
        <dbReference type="ARBA" id="ARBA00022692"/>
    </source>
</evidence>
<keyword evidence="8" id="KW-1133">Transmembrane helix</keyword>
<evidence type="ECO:0000256" key="2">
    <source>
        <dbReference type="ARBA" id="ARBA00005318"/>
    </source>
</evidence>
<evidence type="ECO:0000256" key="3">
    <source>
        <dbReference type="ARBA" id="ARBA00022448"/>
    </source>
</evidence>
<keyword evidence="3 10" id="KW-0813">Transport</keyword>
<dbReference type="Gene3D" id="3.30.420.380">
    <property type="match status" value="1"/>
</dbReference>
<feature type="domain" description="GspL periplasmic" evidence="13">
    <location>
        <begin position="246"/>
        <end position="392"/>
    </location>
</feature>
<dbReference type="GO" id="GO:0009276">
    <property type="term" value="C:Gram-negative-bacterium-type cell wall"/>
    <property type="evidence" value="ECO:0007669"/>
    <property type="project" value="InterPro"/>
</dbReference>
<dbReference type="GO" id="GO:0015627">
    <property type="term" value="C:type II protein secretion system complex"/>
    <property type="evidence" value="ECO:0007669"/>
    <property type="project" value="InterPro"/>
</dbReference>
<feature type="domain" description="GspL cytoplasmic actin-ATPase-like" evidence="12">
    <location>
        <begin position="40"/>
        <end position="235"/>
    </location>
</feature>
<keyword evidence="7 10" id="KW-0653">Protein transport</keyword>
<dbReference type="AlphaFoldDB" id="A0A4Q7Z4I0"/>
<comment type="subcellular location">
    <subcellularLocation>
        <location evidence="1">Cell inner membrane</location>
        <topology evidence="1">Single-pass membrane protein</topology>
    </subcellularLocation>
</comment>
<feature type="region of interest" description="Disordered" evidence="11">
    <location>
        <begin position="374"/>
        <end position="395"/>
    </location>
</feature>
<comment type="similarity">
    <text evidence="2 10">Belongs to the GSP L family.</text>
</comment>
<evidence type="ECO:0000259" key="12">
    <source>
        <dbReference type="Pfam" id="PF05134"/>
    </source>
</evidence>
<evidence type="ECO:0000256" key="9">
    <source>
        <dbReference type="ARBA" id="ARBA00023136"/>
    </source>
</evidence>
<dbReference type="Pfam" id="PF05134">
    <property type="entry name" value="T2SSL"/>
    <property type="match status" value="1"/>
</dbReference>
<name>A0A4Q7Z4I0_9GAMM</name>
<dbReference type="OrthoDB" id="6660461at2"/>
<dbReference type="GO" id="GO:0005886">
    <property type="term" value="C:plasma membrane"/>
    <property type="evidence" value="ECO:0007669"/>
    <property type="project" value="UniProtKB-SubCell"/>
</dbReference>
<dbReference type="InterPro" id="IPR043129">
    <property type="entry name" value="ATPase_NBD"/>
</dbReference>
<dbReference type="EMBL" id="SHKX01000012">
    <property type="protein sequence ID" value="RZU45168.1"/>
    <property type="molecule type" value="Genomic_DNA"/>
</dbReference>
<dbReference type="InterPro" id="IPR025691">
    <property type="entry name" value="GspL_pp_dom"/>
</dbReference>
<dbReference type="InterPro" id="IPR024230">
    <property type="entry name" value="GspL_cyto_dom"/>
</dbReference>
<dbReference type="Proteomes" id="UP000292423">
    <property type="component" value="Unassembled WGS sequence"/>
</dbReference>
<gene>
    <name evidence="14" type="ORF">EV700_1981</name>
</gene>
<evidence type="ECO:0000256" key="4">
    <source>
        <dbReference type="ARBA" id="ARBA00022475"/>
    </source>
</evidence>
<dbReference type="GO" id="GO:0015628">
    <property type="term" value="P:protein secretion by the type II secretion system"/>
    <property type="evidence" value="ECO:0007669"/>
    <property type="project" value="InterPro"/>
</dbReference>
<evidence type="ECO:0000313" key="14">
    <source>
        <dbReference type="EMBL" id="RZU45168.1"/>
    </source>
</evidence>
<sequence>METLFIRIASLGGRWQGWLHKAAGIIPLTESDLESLMSGGADGRQVVLLTPTTACLMATLPVSRQQLRQIGEEEVLYMLEDQSLTPVEKLHGVFHPVSDTQVQVAAIDQSQLLSLLEPFKAANCRLVAAIPDIFLVPHNPDGWSLVVDALDCWVRLSAFSGIRLEAVNAVSLLHAAWLEGAPSSVRVYGDLPGEIESWLAEKGEALVVERLPHLEWTEELAQLNNRHPFNFLQGEHAVKTATSLSGHWRYAAIFLATAIGVQLMYDGLRLGHFHKLEARSKAESAQLYKTWFPEEPRIVNLRRQIEEHLAERERHKAGFMPLMTRVGEVLNKGSWQTRRIDFDENGLLLEVDALSLSELDQLRQQLNAQGVNSETLSANSQGGGIRGRLRISENT</sequence>
<keyword evidence="9" id="KW-0472">Membrane</keyword>
<evidence type="ECO:0000256" key="11">
    <source>
        <dbReference type="SAM" id="MobiDB-lite"/>
    </source>
</evidence>
<keyword evidence="6" id="KW-0812">Transmembrane</keyword>
<dbReference type="InterPro" id="IPR007812">
    <property type="entry name" value="T2SS_protein-GspL"/>
</dbReference>
<keyword evidence="15" id="KW-1185">Reference proteome</keyword>
<evidence type="ECO:0000313" key="15">
    <source>
        <dbReference type="Proteomes" id="UP000292423"/>
    </source>
</evidence>
<dbReference type="RefSeq" id="WP_130413247.1">
    <property type="nucleotide sequence ID" value="NZ_SHKX01000012.1"/>
</dbReference>
<evidence type="ECO:0000256" key="7">
    <source>
        <dbReference type="ARBA" id="ARBA00022927"/>
    </source>
</evidence>
<evidence type="ECO:0000259" key="13">
    <source>
        <dbReference type="Pfam" id="PF12693"/>
    </source>
</evidence>
<comment type="function">
    <text evidence="10">Inner membrane component of the type II secretion system required for the energy-dependent secretion of extracellular factors such as proteases and toxins from the periplasm.</text>
</comment>
<accession>A0A4Q7Z4I0</accession>
<dbReference type="PIRSF" id="PIRSF015761">
    <property type="entry name" value="Protein_L"/>
    <property type="match status" value="1"/>
</dbReference>
<dbReference type="SUPFAM" id="SSF53067">
    <property type="entry name" value="Actin-like ATPase domain"/>
    <property type="match status" value="1"/>
</dbReference>
<reference evidence="14 15" key="1">
    <citation type="submission" date="2019-02" db="EMBL/GenBank/DDBJ databases">
        <title>Genomic Encyclopedia of Type Strains, Phase IV (KMG-IV): sequencing the most valuable type-strain genomes for metagenomic binning, comparative biology and taxonomic classification.</title>
        <authorList>
            <person name="Goeker M."/>
        </authorList>
    </citation>
    <scope>NUCLEOTIDE SEQUENCE [LARGE SCALE GENOMIC DNA]</scope>
    <source>
        <strain evidence="14 15">DSM 105135</strain>
    </source>
</reference>
<evidence type="ECO:0000256" key="1">
    <source>
        <dbReference type="ARBA" id="ARBA00004377"/>
    </source>
</evidence>
<dbReference type="Gene3D" id="3.30.420.370">
    <property type="match status" value="1"/>
</dbReference>
<protein>
    <recommendedName>
        <fullName evidence="10">Type II secretion system protein L</fullName>
        <shortName evidence="10">T2SS protein L</shortName>
    </recommendedName>
</protein>
<proteinExistence type="inferred from homology"/>
<evidence type="ECO:0000256" key="5">
    <source>
        <dbReference type="ARBA" id="ARBA00022519"/>
    </source>
</evidence>
<comment type="caution">
    <text evidence="14">The sequence shown here is derived from an EMBL/GenBank/DDBJ whole genome shotgun (WGS) entry which is preliminary data.</text>
</comment>
<evidence type="ECO:0000256" key="10">
    <source>
        <dbReference type="PIRNR" id="PIRNR015761"/>
    </source>
</evidence>
<dbReference type="Gene3D" id="3.30.1360.100">
    <property type="entry name" value="General secretion pathway protein M, EpsM"/>
    <property type="match status" value="1"/>
</dbReference>
<evidence type="ECO:0000256" key="8">
    <source>
        <dbReference type="ARBA" id="ARBA00022989"/>
    </source>
</evidence>
<keyword evidence="4" id="KW-1003">Cell membrane</keyword>
<dbReference type="NCBIfam" id="TIGR01709">
    <property type="entry name" value="typeII_sec_gspL"/>
    <property type="match status" value="1"/>
</dbReference>
<keyword evidence="5" id="KW-0997">Cell inner membrane</keyword>
<dbReference type="CDD" id="cd24017">
    <property type="entry name" value="ASKHA_T2SSL_N"/>
    <property type="match status" value="1"/>
</dbReference>
<organism evidence="14 15">
    <name type="scientific">Fluviicoccus keumensis</name>
    <dbReference type="NCBI Taxonomy" id="1435465"/>
    <lineage>
        <taxon>Bacteria</taxon>
        <taxon>Pseudomonadati</taxon>
        <taxon>Pseudomonadota</taxon>
        <taxon>Gammaproteobacteria</taxon>
        <taxon>Moraxellales</taxon>
        <taxon>Moraxellaceae</taxon>
        <taxon>Fluviicoccus</taxon>
    </lineage>
</organism>
<dbReference type="Pfam" id="PF12693">
    <property type="entry name" value="GspL_C"/>
    <property type="match status" value="1"/>
</dbReference>